<dbReference type="Proteomes" id="UP000521943">
    <property type="component" value="Unassembled WGS sequence"/>
</dbReference>
<protein>
    <submittedName>
        <fullName evidence="1">Uncharacterized protein</fullName>
    </submittedName>
</protein>
<reference evidence="1 2" key="1">
    <citation type="submission" date="2020-07" db="EMBL/GenBank/DDBJ databases">
        <title>Comparative genomics of pyrophilous fungi reveals a link between fire events and developmental genes.</title>
        <authorList>
            <consortium name="DOE Joint Genome Institute"/>
            <person name="Steindorff A.S."/>
            <person name="Carver A."/>
            <person name="Calhoun S."/>
            <person name="Stillman K."/>
            <person name="Liu H."/>
            <person name="Lipzen A."/>
            <person name="Pangilinan J."/>
            <person name="Labutti K."/>
            <person name="Bruns T.D."/>
            <person name="Grigoriev I.V."/>
        </authorList>
    </citation>
    <scope>NUCLEOTIDE SEQUENCE [LARGE SCALE GENOMIC DNA]</scope>
    <source>
        <strain evidence="1 2">CBS 144469</strain>
    </source>
</reference>
<sequence>MLALRPYLRMIKIPAHRNAISHLLNASHNLAVERYRYRRHEDGSYITQDNRPCRYCDDRTESEVHVLFNCGGCPDLVEKRSTFMLKVLDKSGPVLRDLCYAEPVSAVVTLLDHKQLCTDFARFTHDVLKMFPL</sequence>
<proteinExistence type="predicted"/>
<name>A0A8H6IKL4_9AGAR</name>
<comment type="caution">
    <text evidence="1">The sequence shown here is derived from an EMBL/GenBank/DDBJ whole genome shotgun (WGS) entry which is preliminary data.</text>
</comment>
<dbReference type="OrthoDB" id="2971809at2759"/>
<dbReference type="AlphaFoldDB" id="A0A8H6IKL4"/>
<keyword evidence="2" id="KW-1185">Reference proteome</keyword>
<evidence type="ECO:0000313" key="2">
    <source>
        <dbReference type="Proteomes" id="UP000521943"/>
    </source>
</evidence>
<evidence type="ECO:0000313" key="1">
    <source>
        <dbReference type="EMBL" id="KAF6765706.1"/>
    </source>
</evidence>
<gene>
    <name evidence="1" type="ORF">DFP72DRAFT_798440</name>
</gene>
<organism evidence="1 2">
    <name type="scientific">Ephemerocybe angulata</name>
    <dbReference type="NCBI Taxonomy" id="980116"/>
    <lineage>
        <taxon>Eukaryota</taxon>
        <taxon>Fungi</taxon>
        <taxon>Dikarya</taxon>
        <taxon>Basidiomycota</taxon>
        <taxon>Agaricomycotina</taxon>
        <taxon>Agaricomycetes</taxon>
        <taxon>Agaricomycetidae</taxon>
        <taxon>Agaricales</taxon>
        <taxon>Agaricineae</taxon>
        <taxon>Psathyrellaceae</taxon>
        <taxon>Ephemerocybe</taxon>
    </lineage>
</organism>
<dbReference type="EMBL" id="JACGCI010000002">
    <property type="protein sequence ID" value="KAF6765706.1"/>
    <property type="molecule type" value="Genomic_DNA"/>
</dbReference>
<accession>A0A8H6IKL4</accession>